<keyword evidence="3" id="KW-1185">Reference proteome</keyword>
<name>A0AAN7UC98_9MYCE</name>
<comment type="caution">
    <text evidence="2">The sequence shown here is derived from an EMBL/GenBank/DDBJ whole genome shotgun (WGS) entry which is preliminary data.</text>
</comment>
<dbReference type="Gene3D" id="1.10.340.70">
    <property type="match status" value="1"/>
</dbReference>
<accession>A0AAN7UC98</accession>
<feature type="region of interest" description="Disordered" evidence="1">
    <location>
        <begin position="170"/>
        <end position="254"/>
    </location>
</feature>
<evidence type="ECO:0000256" key="1">
    <source>
        <dbReference type="SAM" id="MobiDB-lite"/>
    </source>
</evidence>
<dbReference type="EMBL" id="JAVFKY010000001">
    <property type="protein sequence ID" value="KAK5584293.1"/>
    <property type="molecule type" value="Genomic_DNA"/>
</dbReference>
<protein>
    <submittedName>
        <fullName evidence="2">Uncharacterized protein</fullName>
    </submittedName>
</protein>
<reference evidence="2 3" key="1">
    <citation type="submission" date="2023-11" db="EMBL/GenBank/DDBJ databases">
        <title>Dfirmibasis_genome.</title>
        <authorList>
            <person name="Edelbroek B."/>
            <person name="Kjellin J."/>
            <person name="Jerlstrom-Hultqvist J."/>
            <person name="Soderbom F."/>
        </authorList>
    </citation>
    <scope>NUCLEOTIDE SEQUENCE [LARGE SCALE GENOMIC DNA]</scope>
    <source>
        <strain evidence="2 3">TNS-C-14</strain>
    </source>
</reference>
<evidence type="ECO:0000313" key="3">
    <source>
        <dbReference type="Proteomes" id="UP001344447"/>
    </source>
</evidence>
<proteinExistence type="predicted"/>
<dbReference type="Proteomes" id="UP001344447">
    <property type="component" value="Unassembled WGS sequence"/>
</dbReference>
<gene>
    <name evidence="2" type="ORF">RB653_005901</name>
</gene>
<dbReference type="AlphaFoldDB" id="A0AAN7UC98"/>
<organism evidence="2 3">
    <name type="scientific">Dictyostelium firmibasis</name>
    <dbReference type="NCBI Taxonomy" id="79012"/>
    <lineage>
        <taxon>Eukaryota</taxon>
        <taxon>Amoebozoa</taxon>
        <taxon>Evosea</taxon>
        <taxon>Eumycetozoa</taxon>
        <taxon>Dictyostelia</taxon>
        <taxon>Dictyosteliales</taxon>
        <taxon>Dictyosteliaceae</taxon>
        <taxon>Dictyostelium</taxon>
    </lineage>
</organism>
<sequence>MDNEQYNYIIKILRENIINGENYIEKGKINQIRKLYSMETNKEKTILYKKIKDKKRIVISFDDMDTTFHKYHDDNNHNSKTSLLELLKDYYWDTKQMDLEYYLSKCTLCGDKYQISVGKDKKKKRLELLKTQKSKKLEKSISKVNSKKRKYEDESSTDYDSVFDCESFSGGESDLDDVDSELLTSKPPTKKNVTTSPPKPIQNIFPKKPPMNKISNSKLSDDDDDDDNDNYEGDEKTKSLNKKRKDNKRKEFKL</sequence>
<evidence type="ECO:0000313" key="2">
    <source>
        <dbReference type="EMBL" id="KAK5584293.1"/>
    </source>
</evidence>
<feature type="compositionally biased region" description="Basic residues" evidence="1">
    <location>
        <begin position="239"/>
        <end position="254"/>
    </location>
</feature>
<feature type="compositionally biased region" description="Acidic residues" evidence="1">
    <location>
        <begin position="221"/>
        <end position="232"/>
    </location>
</feature>